<reference evidence="2 3" key="1">
    <citation type="submission" date="2020-03" db="EMBL/GenBank/DDBJ databases">
        <title>Genomic Encyclopedia of Type Strains, Phase IV (KMG-IV): sequencing the most valuable type-strain genomes for metagenomic binning, comparative biology and taxonomic classification.</title>
        <authorList>
            <person name="Goeker M."/>
        </authorList>
    </citation>
    <scope>NUCLEOTIDE SEQUENCE [LARGE SCALE GENOMIC DNA]</scope>
    <source>
        <strain evidence="2 3">DSM 27651</strain>
    </source>
</reference>
<evidence type="ECO:0000259" key="1">
    <source>
        <dbReference type="Pfam" id="PF11984"/>
    </source>
</evidence>
<accession>A0ABX0XLR5</accession>
<sequence>MSSDQAHGAGPTAPASPMLNRRNMLIGGAMLGAVGIGYARQPTVSEPLLGRRKLDDVVPKTLGPWKFETASGLVLPPPDQMRDEIYSDLLTRVYYAPNGDGVMLLVAYSGSQDGVIQVHRPEVCYPASGYTLTRTEERALDVGPRKIPTRFIVAEGGGRLEQLIYWTRLGPSFPTTWLQQRIDVIEENLKGLIPDGVLVRISTNALDSASGIAIIERFAADFIGALPAVGRRVMIG</sequence>
<dbReference type="Pfam" id="PF11984">
    <property type="entry name" value="DUF3485"/>
    <property type="match status" value="1"/>
</dbReference>
<name>A0ABX0XLR5_9SPHN</name>
<dbReference type="EMBL" id="JAATJE010000001">
    <property type="protein sequence ID" value="NJC33706.1"/>
    <property type="molecule type" value="Genomic_DNA"/>
</dbReference>
<protein>
    <submittedName>
        <fullName evidence="2">EpsI family protein</fullName>
    </submittedName>
</protein>
<gene>
    <name evidence="2" type="ORF">GGR88_001180</name>
</gene>
<evidence type="ECO:0000313" key="3">
    <source>
        <dbReference type="Proteomes" id="UP000734218"/>
    </source>
</evidence>
<dbReference type="InterPro" id="IPR014263">
    <property type="entry name" value="Methanolan_biosynth_EpsI"/>
</dbReference>
<dbReference type="NCBIfam" id="NF045608">
    <property type="entry name" value="EpsI_type_V"/>
    <property type="match status" value="1"/>
</dbReference>
<dbReference type="InterPro" id="IPR054654">
    <property type="entry name" value="EpsI_type_V_pred"/>
</dbReference>
<dbReference type="Proteomes" id="UP000734218">
    <property type="component" value="Unassembled WGS sequence"/>
</dbReference>
<organism evidence="2 3">
    <name type="scientific">Sphingomonas jejuensis</name>
    <dbReference type="NCBI Taxonomy" id="904715"/>
    <lineage>
        <taxon>Bacteria</taxon>
        <taxon>Pseudomonadati</taxon>
        <taxon>Pseudomonadota</taxon>
        <taxon>Alphaproteobacteria</taxon>
        <taxon>Sphingomonadales</taxon>
        <taxon>Sphingomonadaceae</taxon>
        <taxon>Sphingomonas</taxon>
    </lineage>
</organism>
<keyword evidence="3" id="KW-1185">Reference proteome</keyword>
<evidence type="ECO:0000313" key="2">
    <source>
        <dbReference type="EMBL" id="NJC33706.1"/>
    </source>
</evidence>
<feature type="domain" description="Methanolan biosynthesis EpsI" evidence="1">
    <location>
        <begin position="25"/>
        <end position="228"/>
    </location>
</feature>
<dbReference type="NCBIfam" id="TIGR02914">
    <property type="entry name" value="EpsI_fam"/>
    <property type="match status" value="1"/>
</dbReference>
<dbReference type="RefSeq" id="WP_167953662.1">
    <property type="nucleotide sequence ID" value="NZ_JAATJE010000001.1"/>
</dbReference>
<proteinExistence type="predicted"/>
<comment type="caution">
    <text evidence="2">The sequence shown here is derived from an EMBL/GenBank/DDBJ whole genome shotgun (WGS) entry which is preliminary data.</text>
</comment>